<comment type="subcellular location">
    <subcellularLocation>
        <location evidence="5">Cytoplasm</location>
    </subcellularLocation>
</comment>
<evidence type="ECO:0000259" key="8">
    <source>
        <dbReference type="PROSITE" id="PS50102"/>
    </source>
</evidence>
<evidence type="ECO:0000256" key="4">
    <source>
        <dbReference type="ARBA" id="ARBA00022917"/>
    </source>
</evidence>
<feature type="region of interest" description="Disordered" evidence="7">
    <location>
        <begin position="775"/>
        <end position="803"/>
    </location>
</feature>
<evidence type="ECO:0000256" key="6">
    <source>
        <dbReference type="PROSITE-ProRule" id="PRU00176"/>
    </source>
</evidence>
<accession>A0A8H4C7M1</accession>
<dbReference type="InterPro" id="IPR024675">
    <property type="entry name" value="eIF3g_N"/>
</dbReference>
<dbReference type="GO" id="GO:0003723">
    <property type="term" value="F:RNA binding"/>
    <property type="evidence" value="ECO:0007669"/>
    <property type="project" value="UniProtKB-UniRule"/>
</dbReference>
<feature type="compositionally biased region" description="Polar residues" evidence="7">
    <location>
        <begin position="141"/>
        <end position="152"/>
    </location>
</feature>
<feature type="compositionally biased region" description="Polar residues" evidence="7">
    <location>
        <begin position="623"/>
        <end position="640"/>
    </location>
</feature>
<dbReference type="InterPro" id="IPR012677">
    <property type="entry name" value="Nucleotide-bd_a/b_plait_sf"/>
</dbReference>
<evidence type="ECO:0000256" key="7">
    <source>
        <dbReference type="SAM" id="MobiDB-lite"/>
    </source>
</evidence>
<dbReference type="Pfam" id="PF12353">
    <property type="entry name" value="eIF3g"/>
    <property type="match status" value="1"/>
</dbReference>
<dbReference type="SUPFAM" id="SSF54928">
    <property type="entry name" value="RNA-binding domain, RBD"/>
    <property type="match status" value="1"/>
</dbReference>
<keyword evidence="2 5" id="KW-0396">Initiation factor</keyword>
<feature type="compositionally biased region" description="Polar residues" evidence="7">
    <location>
        <begin position="114"/>
        <end position="133"/>
    </location>
</feature>
<keyword evidence="4 5" id="KW-0648">Protein biosynthesis</keyword>
<dbReference type="PROSITE" id="PS50102">
    <property type="entry name" value="RRM"/>
    <property type="match status" value="1"/>
</dbReference>
<sequence length="1071" mass="117374">MADVEPSSPSAATFAETLQYRATQSRRSRPPDIDSAPAEQQNRVPLRSENRLSRRDSRLGLRSIFGRNKNVREIDSSTSYFDTGRPSSIRASLAEISHWPYMRSEITLSGAASRPTSVATNAPFTDSSIQRRPTTTERSRSQTPSGRSSRGNLATWDPPPLFQAYPQAIKHAQLPACTTSADVILRFNDRKGSISLRDDLTQLNLASDLGDDQPDEKARKKHLRTISTTRLEWTSKIYVLCTSGYLLQYAGDGNFDRLPEKMLHLGKDSAAFVSDAIPGRHWVLQVSSAMEANGMSSADSRSLLSRLPFRAADKRHAANFLMVFESAEEMDSWITVLRREIEALGGKKNLSETGKPKADDNVVQLKAQPSQRTLIVRDPDRFSRVLPPDFSLHLEQARLHDSERHSSIDADMTREPSIDDISTTNSVMSHDDRALESLRDSTNRLSYISSGQRTFMTSAGSSPACSPVRDSFASSYLEDLPPPCHEVPTVRPRPNAAAILDRRQSLQTSGYLELRSSPMSRPQSTLYSEHELAQVAANFSVPISRRYSAMKSPTASPEQGRNRDSFSSSRSVRKPPPTALAMARPLSMVADQPSPVQGLTDSLGQQQVAQAQQGDSLAAYPPRQTSLSPREQAATVTVRTSPRKYASSPSLNKPEEASLSPELRTFILPSRTPPSPSANEVEESPVAHSSMGEFGQLHSPKACHKTPRRPSTFFDASSPLSTISASPEQERTVAPMLVSPKTASVVTPSTQYSANTVNQASPSRLKVSRQTKHAAARRGHDWADDEDVDETTTDLPAPQTISNKDGTKTIITFRYNDQGQKVKTTRRIRYTTHTEKVNPRVAERKTWSKFGLSAKDPAGPAPDTTSVGENIIFRPSTNWRKDEKEQGEDPNAQAMKDKLKDKKVKCRICNGEHFTARCPYKDTMAPIGTETGTADVAAGMGDEAGAAAAAAGGPGAKKGSYVPPALRAGAAGAAAGDRMSGSKYGERDDLATLRVTNVSELAEEQELRDMFERFGRVTRVFLAKDRETGLAKGFAFISFADRSDAVKACAKMDGFGFKHLILRVEFAKKAN</sequence>
<keyword evidence="1 5" id="KW-0963">Cytoplasm</keyword>
<protein>
    <recommendedName>
        <fullName evidence="5">Eukaryotic translation initiation factor 3 subunit G</fullName>
        <shortName evidence="5">eIF3g</shortName>
    </recommendedName>
    <alternativeName>
        <fullName evidence="5">Eukaryotic translation initiation factor 3 RNA-binding subunit</fullName>
        <shortName evidence="5">eIF-3 RNA-binding subunit</shortName>
    </alternativeName>
    <alternativeName>
        <fullName evidence="5">Translation initiation factor eIF3 p33 subunit homolog</fullName>
        <shortName evidence="5">eIF3 p33 homolog</shortName>
    </alternativeName>
</protein>
<dbReference type="InterPro" id="IPR017334">
    <property type="entry name" value="eIF3_g"/>
</dbReference>
<dbReference type="InterPro" id="IPR035979">
    <property type="entry name" value="RBD_domain_sf"/>
</dbReference>
<dbReference type="Pfam" id="PF00076">
    <property type="entry name" value="RRM_1"/>
    <property type="match status" value="1"/>
</dbReference>
<feature type="domain" description="RRM" evidence="8">
    <location>
        <begin position="991"/>
        <end position="1069"/>
    </location>
</feature>
<dbReference type="CDD" id="cd12933">
    <property type="entry name" value="eIF3G"/>
    <property type="match status" value="1"/>
</dbReference>
<dbReference type="PANTHER" id="PTHR10352">
    <property type="entry name" value="EUKARYOTIC TRANSLATION INITIATION FACTOR 3 SUBUNIT G"/>
    <property type="match status" value="1"/>
</dbReference>
<dbReference type="InterPro" id="IPR034240">
    <property type="entry name" value="eIF3G_RRM"/>
</dbReference>
<feature type="region of interest" description="Disordered" evidence="7">
    <location>
        <begin position="549"/>
        <end position="577"/>
    </location>
</feature>
<dbReference type="HAMAP" id="MF_03006">
    <property type="entry name" value="eIF3g"/>
    <property type="match status" value="1"/>
</dbReference>
<dbReference type="Gene3D" id="3.30.70.330">
    <property type="match status" value="1"/>
</dbReference>
<dbReference type="GO" id="GO:0001732">
    <property type="term" value="P:formation of cytoplasmic translation initiation complex"/>
    <property type="evidence" value="ECO:0007669"/>
    <property type="project" value="UniProtKB-UniRule"/>
</dbReference>
<dbReference type="EMBL" id="WVTB01000092">
    <property type="protein sequence ID" value="KAF3798661.1"/>
    <property type="molecule type" value="Genomic_DNA"/>
</dbReference>
<feature type="region of interest" description="Disordered" evidence="7">
    <location>
        <begin position="591"/>
        <end position="661"/>
    </location>
</feature>
<dbReference type="GO" id="GO:0003743">
    <property type="term" value="F:translation initiation factor activity"/>
    <property type="evidence" value="ECO:0007669"/>
    <property type="project" value="UniProtKB-UniRule"/>
</dbReference>
<dbReference type="CDD" id="cd12408">
    <property type="entry name" value="RRM_eIF3G_like"/>
    <property type="match status" value="1"/>
</dbReference>
<feature type="compositionally biased region" description="Polar residues" evidence="7">
    <location>
        <begin position="594"/>
        <end position="604"/>
    </location>
</feature>
<evidence type="ECO:0000313" key="10">
    <source>
        <dbReference type="Proteomes" id="UP000613401"/>
    </source>
</evidence>
<feature type="region of interest" description="Disordered" evidence="7">
    <location>
        <begin position="21"/>
        <end position="52"/>
    </location>
</feature>
<dbReference type="SMART" id="SM00360">
    <property type="entry name" value="RRM"/>
    <property type="match status" value="1"/>
</dbReference>
<dbReference type="AlphaFoldDB" id="A0A8H4C7M1"/>
<reference evidence="9" key="1">
    <citation type="journal article" date="2020" name="Phytopathology">
        <title>Genome sequence and comparative analysis of Colletotrichum gloeosporioides isolated from Liriodendron leaves.</title>
        <authorList>
            <person name="Fu F.F."/>
            <person name="Hao Z."/>
            <person name="Wang P."/>
            <person name="Lu Y."/>
            <person name="Xue L.J."/>
            <person name="Wei G."/>
            <person name="Tian Y."/>
            <person name="Baishi H."/>
            <person name="Xu H."/>
            <person name="Shi J."/>
            <person name="Cheng T."/>
            <person name="Wang G."/>
            <person name="Yi Y."/>
            <person name="Chen J."/>
        </authorList>
    </citation>
    <scope>NUCLEOTIDE SEQUENCE</scope>
    <source>
        <strain evidence="9">Lc1</strain>
    </source>
</reference>
<evidence type="ECO:0000256" key="3">
    <source>
        <dbReference type="ARBA" id="ARBA00022884"/>
    </source>
</evidence>
<name>A0A8H4C7M1_COLGL</name>
<dbReference type="GO" id="GO:0005852">
    <property type="term" value="C:eukaryotic translation initiation factor 3 complex"/>
    <property type="evidence" value="ECO:0007669"/>
    <property type="project" value="UniProtKB-UniRule"/>
</dbReference>
<evidence type="ECO:0000313" key="9">
    <source>
        <dbReference type="EMBL" id="KAF3798661.1"/>
    </source>
</evidence>
<feature type="region of interest" description="Disordered" evidence="7">
    <location>
        <begin position="749"/>
        <end position="768"/>
    </location>
</feature>
<gene>
    <name evidence="5" type="primary">TIF35</name>
    <name evidence="9" type="ORF">GCG54_00008950</name>
</gene>
<dbReference type="GO" id="GO:0016282">
    <property type="term" value="C:eukaryotic 43S preinitiation complex"/>
    <property type="evidence" value="ECO:0007669"/>
    <property type="project" value="UniProtKB-UniRule"/>
</dbReference>
<evidence type="ECO:0000256" key="2">
    <source>
        <dbReference type="ARBA" id="ARBA00022540"/>
    </source>
</evidence>
<feature type="compositionally biased region" description="Acidic residues" evidence="7">
    <location>
        <begin position="783"/>
        <end position="792"/>
    </location>
</feature>
<organism evidence="9 10">
    <name type="scientific">Colletotrichum gloeosporioides</name>
    <name type="common">Anthracnose fungus</name>
    <name type="synonym">Glomerella cingulata</name>
    <dbReference type="NCBI Taxonomy" id="474922"/>
    <lineage>
        <taxon>Eukaryota</taxon>
        <taxon>Fungi</taxon>
        <taxon>Dikarya</taxon>
        <taxon>Ascomycota</taxon>
        <taxon>Pezizomycotina</taxon>
        <taxon>Sordariomycetes</taxon>
        <taxon>Hypocreomycetidae</taxon>
        <taxon>Glomerellales</taxon>
        <taxon>Glomerellaceae</taxon>
        <taxon>Colletotrichum</taxon>
        <taxon>Colletotrichum gloeosporioides species complex</taxon>
    </lineage>
</organism>
<evidence type="ECO:0000256" key="1">
    <source>
        <dbReference type="ARBA" id="ARBA00022490"/>
    </source>
</evidence>
<comment type="function">
    <text evidence="5">RNA-binding component of the eukaryotic translation initiation factor 3 (eIF-3) complex, which is involved in protein synthesis of a specialized repertoire of mRNAs and, together with other initiation factors, stimulates binding of mRNA and methionyl-tRNAi to the 40S ribosome. The eIF-3 complex specifically targets and initiates translation of a subset of mRNAs involved in cell proliferation. This subunit can bind 18S rRNA.</text>
</comment>
<dbReference type="GO" id="GO:0033290">
    <property type="term" value="C:eukaryotic 48S preinitiation complex"/>
    <property type="evidence" value="ECO:0007669"/>
    <property type="project" value="UniProtKB-UniRule"/>
</dbReference>
<comment type="similarity">
    <text evidence="5">Belongs to the eIF-3 subunit G family.</text>
</comment>
<dbReference type="InterPro" id="IPR000504">
    <property type="entry name" value="RRM_dom"/>
</dbReference>
<feature type="compositionally biased region" description="Polar residues" evidence="7">
    <location>
        <begin position="551"/>
        <end position="570"/>
    </location>
</feature>
<keyword evidence="3 6" id="KW-0694">RNA-binding</keyword>
<keyword evidence="10" id="KW-1185">Reference proteome</keyword>
<evidence type="ECO:0000256" key="5">
    <source>
        <dbReference type="HAMAP-Rule" id="MF_03006"/>
    </source>
</evidence>
<dbReference type="FunFam" id="3.30.70.330:FF:000328">
    <property type="entry name" value="Eukaryotic translation initiation factor 3 subunit G"/>
    <property type="match status" value="1"/>
</dbReference>
<comment type="caution">
    <text evidence="9">The sequence shown here is derived from an EMBL/GenBank/DDBJ whole genome shotgun (WGS) entry which is preliminary data.</text>
</comment>
<reference evidence="9" key="2">
    <citation type="submission" date="2020-03" db="EMBL/GenBank/DDBJ databases">
        <authorList>
            <person name="Fu F.-F."/>
            <person name="Chen J."/>
        </authorList>
    </citation>
    <scope>NUCLEOTIDE SEQUENCE</scope>
    <source>
        <strain evidence="9">Lc1</strain>
    </source>
</reference>
<feature type="compositionally biased region" description="Polar residues" evidence="7">
    <location>
        <begin position="749"/>
        <end position="762"/>
    </location>
</feature>
<comment type="subunit">
    <text evidence="5">Component of the eukaryotic translation initiation factor 3 (eIF-3) complex.</text>
</comment>
<proteinExistence type="inferred from homology"/>
<feature type="region of interest" description="Disordered" evidence="7">
    <location>
        <begin position="110"/>
        <end position="157"/>
    </location>
</feature>
<dbReference type="Proteomes" id="UP000613401">
    <property type="component" value="Unassembled WGS sequence"/>
</dbReference>